<dbReference type="SUPFAM" id="SSF48452">
    <property type="entry name" value="TPR-like"/>
    <property type="match status" value="1"/>
</dbReference>
<organism evidence="1 2">
    <name type="scientific">Niastella vici</name>
    <dbReference type="NCBI Taxonomy" id="1703345"/>
    <lineage>
        <taxon>Bacteria</taxon>
        <taxon>Pseudomonadati</taxon>
        <taxon>Bacteroidota</taxon>
        <taxon>Chitinophagia</taxon>
        <taxon>Chitinophagales</taxon>
        <taxon>Chitinophagaceae</taxon>
        <taxon>Niastella</taxon>
    </lineage>
</organism>
<keyword evidence="2" id="KW-1185">Reference proteome</keyword>
<dbReference type="Pfam" id="PF12771">
    <property type="entry name" value="SusD-like_2"/>
    <property type="match status" value="1"/>
</dbReference>
<dbReference type="Proteomes" id="UP000192796">
    <property type="component" value="Unassembled WGS sequence"/>
</dbReference>
<evidence type="ECO:0008006" key="3">
    <source>
        <dbReference type="Google" id="ProtNLM"/>
    </source>
</evidence>
<name>A0A1V9FX43_9BACT</name>
<reference evidence="1 2" key="1">
    <citation type="submission" date="2016-03" db="EMBL/GenBank/DDBJ databases">
        <title>Niastella vici sp. nov., isolated from farmland soil.</title>
        <authorList>
            <person name="Chen L."/>
            <person name="Wang D."/>
            <person name="Yang S."/>
            <person name="Wang G."/>
        </authorList>
    </citation>
    <scope>NUCLEOTIDE SEQUENCE [LARGE SCALE GENOMIC DNA]</scope>
    <source>
        <strain evidence="1 2">DJ57</strain>
    </source>
</reference>
<dbReference type="STRING" id="1703345.A3860_26640"/>
<accession>A0A1V9FX43</accession>
<dbReference type="InterPro" id="IPR041662">
    <property type="entry name" value="SusD-like_2"/>
</dbReference>
<gene>
    <name evidence="1" type="ORF">A3860_26640</name>
</gene>
<dbReference type="EMBL" id="LVYD01000048">
    <property type="protein sequence ID" value="OQP62890.1"/>
    <property type="molecule type" value="Genomic_DNA"/>
</dbReference>
<evidence type="ECO:0000313" key="1">
    <source>
        <dbReference type="EMBL" id="OQP62890.1"/>
    </source>
</evidence>
<comment type="caution">
    <text evidence="1">The sequence shown here is derived from an EMBL/GenBank/DDBJ whole genome shotgun (WGS) entry which is preliminary data.</text>
</comment>
<protein>
    <recommendedName>
        <fullName evidence="3">SusD/RagB family nutrient-binding outer membrane lipoprotein</fullName>
    </recommendedName>
</protein>
<proteinExistence type="predicted"/>
<dbReference type="RefSeq" id="WP_081148323.1">
    <property type="nucleotide sequence ID" value="NZ_LVYD01000048.1"/>
</dbReference>
<dbReference type="InterPro" id="IPR011990">
    <property type="entry name" value="TPR-like_helical_dom_sf"/>
</dbReference>
<evidence type="ECO:0000313" key="2">
    <source>
        <dbReference type="Proteomes" id="UP000192796"/>
    </source>
</evidence>
<dbReference type="OrthoDB" id="9766256at2"/>
<dbReference type="AlphaFoldDB" id="A0A1V9FX43"/>
<dbReference type="Gene3D" id="1.25.40.390">
    <property type="match status" value="1"/>
</dbReference>
<sequence>MKKNSGLIIPLAVALCFVSCTKGFEEKNQDPYAITKIDAGLLFTGAERGMNVGNWDGEQTIVQQYMNAYNSGATAGFNFNEDVDGYNTPRWSVYTDVIKSLAQIISLVKDDPASRNLYNMVQIWKAFAFMTLVDTYGDVPYSDAGKGYLGQINYPKYDKMTDIYADLYNELKTATADLSASNEYVTSDLFFGGATSSTPALITAQIAQWKKIGYSLLLRLGMRYSKIDAVKAASIVQEAFAGGVILSNNDNVVVKLYNTAVPNNFSNTQRNVTPRFYYLAEPFVNQLKSTGDPRLKYVGASYAEPNSITSARDTTTANQYGFPVGYDQVTVLNYPGYRGTKGQGQNYTQLNYDVVANTVTPAFFITNSQTQLLLAEAKFRGWITGGSTTKQYYEAGVRAALDEWNLFPGTFSPAISDAEKNNYLLQPAIAYSDAKALELINTQYWIECFTNGAEGFANWRRSGFPVLQPNKYNNNLNGGFVRRMAYPNEELSKNADNYNTAVTSMGGDGLTQRVFWDKP</sequence>